<keyword evidence="2" id="KW-1133">Transmembrane helix</keyword>
<protein>
    <submittedName>
        <fullName evidence="3">Stage II sporulation protein P</fullName>
    </submittedName>
</protein>
<dbReference type="Gene3D" id="3.40.630.40">
    <property type="entry name" value="Zn-dependent exopeptidases"/>
    <property type="match status" value="1"/>
</dbReference>
<proteinExistence type="predicted"/>
<dbReference type="Proteomes" id="UP000030832">
    <property type="component" value="Unassembled WGS sequence"/>
</dbReference>
<organism evidence="3 4">
    <name type="scientific">Halalkalibacter okhensis</name>
    <dbReference type="NCBI Taxonomy" id="333138"/>
    <lineage>
        <taxon>Bacteria</taxon>
        <taxon>Bacillati</taxon>
        <taxon>Bacillota</taxon>
        <taxon>Bacilli</taxon>
        <taxon>Bacillales</taxon>
        <taxon>Bacillaceae</taxon>
        <taxon>Halalkalibacter</taxon>
    </lineage>
</organism>
<evidence type="ECO:0000256" key="1">
    <source>
        <dbReference type="SAM" id="Coils"/>
    </source>
</evidence>
<dbReference type="eggNOG" id="COG0860">
    <property type="taxonomic scope" value="Bacteria"/>
</dbReference>
<dbReference type="STRING" id="333138.LQ50_22520"/>
<keyword evidence="2" id="KW-0472">Membrane</keyword>
<name>A0A0B0I713_9BACI</name>
<evidence type="ECO:0000313" key="3">
    <source>
        <dbReference type="EMBL" id="KHF38243.1"/>
    </source>
</evidence>
<dbReference type="EMBL" id="JRJU01000046">
    <property type="protein sequence ID" value="KHF38243.1"/>
    <property type="molecule type" value="Genomic_DNA"/>
</dbReference>
<comment type="caution">
    <text evidence="3">The sequence shown here is derived from an EMBL/GenBank/DDBJ whole genome shotgun (WGS) entry which is preliminary data.</text>
</comment>
<keyword evidence="1" id="KW-0175">Coiled coil</keyword>
<feature type="transmembrane region" description="Helical" evidence="2">
    <location>
        <begin position="12"/>
        <end position="33"/>
    </location>
</feature>
<dbReference type="OrthoDB" id="1633470at2"/>
<reference evidence="3 4" key="1">
    <citation type="submission" date="2014-09" db="EMBL/GenBank/DDBJ databases">
        <title>Genome sequencing and annotation of Bacillus Okhensis strain Kh10-101T.</title>
        <authorList>
            <person name="Prakash J.S."/>
        </authorList>
    </citation>
    <scope>NUCLEOTIDE SEQUENCE [LARGE SCALE GENOMIC DNA]</scope>
    <source>
        <strain evidence="4">Kh10-101T</strain>
    </source>
</reference>
<dbReference type="AlphaFoldDB" id="A0A0B0I713"/>
<dbReference type="SUPFAM" id="SSF53187">
    <property type="entry name" value="Zn-dependent exopeptidases"/>
    <property type="match status" value="1"/>
</dbReference>
<dbReference type="RefSeq" id="WP_034633249.1">
    <property type="nucleotide sequence ID" value="NZ_JRJU01000046.1"/>
</dbReference>
<dbReference type="InterPro" id="IPR010897">
    <property type="entry name" value="Spore_II_P"/>
</dbReference>
<gene>
    <name evidence="3" type="ORF">LQ50_22520</name>
</gene>
<accession>A0A0B0I713</accession>
<keyword evidence="4" id="KW-1185">Reference proteome</keyword>
<evidence type="ECO:0000313" key="4">
    <source>
        <dbReference type="Proteomes" id="UP000030832"/>
    </source>
</evidence>
<keyword evidence="2" id="KW-0812">Transmembrane</keyword>
<dbReference type="Pfam" id="PF07454">
    <property type="entry name" value="SpoIIP"/>
    <property type="match status" value="1"/>
</dbReference>
<evidence type="ECO:0000256" key="2">
    <source>
        <dbReference type="SAM" id="Phobius"/>
    </source>
</evidence>
<dbReference type="NCBIfam" id="TIGR02867">
    <property type="entry name" value="spore_II_P"/>
    <property type="match status" value="1"/>
</dbReference>
<feature type="coiled-coil region" evidence="1">
    <location>
        <begin position="136"/>
        <end position="174"/>
    </location>
</feature>
<sequence>MKSSKTHSTAPIQNMIIMLILSMISIFIIIGALTTLQTSLTSDALKRTTYDISVESLFYFMSIENHYFSEVLPAESQNPSIGKFAFELITNINFDDPRTFLGRELPGFSFYDGTIVVAGEGSDFTNMPTSESAPPLDVILAEREAASENLANMNEETSDERNDMSAESQSTQNKIVHIIHSHSRESFLPELKNASEPDDAWHAELNVTLVGERLGKELEKRGIGTEVDKTDISGMLSERSWSYPQSYEASRDLIKTAMEDNQDLEFFFEIHRDALRRDITTVTINGIEYARTYFVIGKNNPNYEKNQKLAEDLHYLLEKQYPGLSRGVLVKDGTGINGRYNQDLSENSILIEMGGVDNTLEESYRTTEALAEIISDYYWNSAEKVNN</sequence>